<dbReference type="PANTHER" id="PTHR43246">
    <property type="entry name" value="PEPTIDYL-PROLYL CIS-TRANS ISOMERASE CYP38, CHLOROPLASTIC"/>
    <property type="match status" value="1"/>
</dbReference>
<evidence type="ECO:0000256" key="1">
    <source>
        <dbReference type="ARBA" id="ARBA00013194"/>
    </source>
</evidence>
<dbReference type="PROSITE" id="PS50072">
    <property type="entry name" value="CSA_PPIASE_2"/>
    <property type="match status" value="1"/>
</dbReference>
<keyword evidence="5" id="KW-0732">Signal</keyword>
<keyword evidence="8" id="KW-1185">Reference proteome</keyword>
<evidence type="ECO:0000256" key="3">
    <source>
        <dbReference type="ARBA" id="ARBA00023235"/>
    </source>
</evidence>
<dbReference type="PROSITE" id="PS51257">
    <property type="entry name" value="PROKAR_LIPOPROTEIN"/>
    <property type="match status" value="1"/>
</dbReference>
<dbReference type="RefSeq" id="WP_090646730.1">
    <property type="nucleotide sequence ID" value="NZ_CBCRYE010000004.1"/>
</dbReference>
<dbReference type="InterPro" id="IPR002130">
    <property type="entry name" value="Cyclophilin-type_PPIase_dom"/>
</dbReference>
<evidence type="ECO:0000313" key="7">
    <source>
        <dbReference type="EMBL" id="SCW55178.1"/>
    </source>
</evidence>
<protein>
    <recommendedName>
        <fullName evidence="1">peptidylprolyl isomerase</fullName>
        <ecNumber evidence="1">5.2.1.8</ecNumber>
    </recommendedName>
</protein>
<organism evidence="7 8">
    <name type="scientific">Asticcacaulis taihuensis</name>
    <dbReference type="NCBI Taxonomy" id="260084"/>
    <lineage>
        <taxon>Bacteria</taxon>
        <taxon>Pseudomonadati</taxon>
        <taxon>Pseudomonadota</taxon>
        <taxon>Alphaproteobacteria</taxon>
        <taxon>Caulobacterales</taxon>
        <taxon>Caulobacteraceae</taxon>
        <taxon>Asticcacaulis</taxon>
    </lineage>
</organism>
<dbReference type="InterPro" id="IPR029000">
    <property type="entry name" value="Cyclophilin-like_dom_sf"/>
</dbReference>
<evidence type="ECO:0000256" key="5">
    <source>
        <dbReference type="SAM" id="SignalP"/>
    </source>
</evidence>
<accession>A0A1G4RE73</accession>
<feature type="region of interest" description="Disordered" evidence="4">
    <location>
        <begin position="29"/>
        <end position="52"/>
    </location>
</feature>
<reference evidence="8" key="1">
    <citation type="submission" date="2016-10" db="EMBL/GenBank/DDBJ databases">
        <authorList>
            <person name="Varghese N."/>
            <person name="Submissions S."/>
        </authorList>
    </citation>
    <scope>NUCLEOTIDE SEQUENCE [LARGE SCALE GENOMIC DNA]</scope>
    <source>
        <strain evidence="8">CGMCC 1.3431</strain>
    </source>
</reference>
<dbReference type="GO" id="GO:0003755">
    <property type="term" value="F:peptidyl-prolyl cis-trans isomerase activity"/>
    <property type="evidence" value="ECO:0007669"/>
    <property type="project" value="UniProtKB-KW"/>
</dbReference>
<dbReference type="Proteomes" id="UP000199150">
    <property type="component" value="Unassembled WGS sequence"/>
</dbReference>
<proteinExistence type="predicted"/>
<feature type="chain" id="PRO_5011763372" description="peptidylprolyl isomerase" evidence="5">
    <location>
        <begin position="21"/>
        <end position="234"/>
    </location>
</feature>
<dbReference type="EMBL" id="FMTS01000002">
    <property type="protein sequence ID" value="SCW55178.1"/>
    <property type="molecule type" value="Genomic_DNA"/>
</dbReference>
<dbReference type="OrthoDB" id="9807797at2"/>
<feature type="signal peptide" evidence="5">
    <location>
        <begin position="1"/>
        <end position="20"/>
    </location>
</feature>
<gene>
    <name evidence="7" type="ORF">SAMN02927928_1835</name>
</gene>
<feature type="domain" description="PPIase cyclophilin-type" evidence="6">
    <location>
        <begin position="50"/>
        <end position="218"/>
    </location>
</feature>
<dbReference type="Pfam" id="PF00160">
    <property type="entry name" value="Pro_isomerase"/>
    <property type="match status" value="1"/>
</dbReference>
<name>A0A1G4RE73_9CAUL</name>
<dbReference type="SUPFAM" id="SSF50891">
    <property type="entry name" value="Cyclophilin-like"/>
    <property type="match status" value="1"/>
</dbReference>
<dbReference type="EC" id="5.2.1.8" evidence="1"/>
<dbReference type="STRING" id="260084.SAMN02927928_1835"/>
<evidence type="ECO:0000313" key="8">
    <source>
        <dbReference type="Proteomes" id="UP000199150"/>
    </source>
</evidence>
<keyword evidence="3 7" id="KW-0413">Isomerase</keyword>
<evidence type="ECO:0000256" key="4">
    <source>
        <dbReference type="SAM" id="MobiDB-lite"/>
    </source>
</evidence>
<keyword evidence="2" id="KW-0697">Rotamase</keyword>
<dbReference type="InterPro" id="IPR044665">
    <property type="entry name" value="E_coli_cyclophilin_A-like"/>
</dbReference>
<dbReference type="AlphaFoldDB" id="A0A1G4RE73"/>
<evidence type="ECO:0000259" key="6">
    <source>
        <dbReference type="PROSITE" id="PS50072"/>
    </source>
</evidence>
<dbReference type="Gene3D" id="2.40.100.10">
    <property type="entry name" value="Cyclophilin-like"/>
    <property type="match status" value="1"/>
</dbReference>
<sequence>MKRRGFIGAGLALVATAVAACSKKPEKAAAPNAENGAEKPKAPPAPPPKPETVTVRLTTTKGDIEILLEAKKAPLTTANFLHYLDAGKIVGANFWRAAHSGPSGFIQASIQGPTFPPIAHESTKMTGLSHTSGAISMSRFAPGTATGDFILCVGDNTFLDAGKSGSDDKLGYAAFGHVTKGMDVVKAILKGKIDSHTREGGWAGQMLAAPIEITGAERIGETFADSSESASASS</sequence>
<evidence type="ECO:0000256" key="2">
    <source>
        <dbReference type="ARBA" id="ARBA00023110"/>
    </source>
</evidence>